<keyword evidence="3" id="KW-1185">Reference proteome</keyword>
<sequence length="408" mass="43474">MPAMDSTSFADAASTIVSSAGAELSAALLAPASTSLNGLSAGQVAGIAVGCAIGGLLAGLIAAYVLLRRKSQYANLENAMVVHDEPNDSTTEKTATAQVISGGRINNTTRMNGLQLDHFLLEATPDRDIAQEVQSLGELVHQHVETHYHTKPIVANTETLSASLVGLGFCSDPSSTHSSIPAQSMAILCRDASTRFVGLRHVITRAAFSSIDFDLQRDGRSGSGSGSPIPSLLPEPMATFLQAMAAREKEAGADAHGHKAPDEETAMAVALRQWRRLSAFLLHPERRFRTALPVQEAAAAVQAQELARRLNVFLSHFVETTVGAAQRQERHLHALIVECATLGHVLLSHPSDWRVVVDGDASSSSSSSSSSRRAVVVEAGLERLSDRDGPHYRRPQRVVEPVVVYCSL</sequence>
<reference evidence="2" key="1">
    <citation type="journal article" date="2020" name="bioRxiv">
        <title>Whole genome comparisons of ergot fungi reveals the divergence and evolution of species within the genus Claviceps are the result of varying mechanisms driving genome evolution and host range expansion.</title>
        <authorList>
            <person name="Wyka S.A."/>
            <person name="Mondo S.J."/>
            <person name="Liu M."/>
            <person name="Dettman J."/>
            <person name="Nalam V."/>
            <person name="Broders K.D."/>
        </authorList>
    </citation>
    <scope>NUCLEOTIDE SEQUENCE</scope>
    <source>
        <strain evidence="2">CCC 602</strain>
    </source>
</reference>
<keyword evidence="1" id="KW-0812">Transmembrane</keyword>
<evidence type="ECO:0000313" key="2">
    <source>
        <dbReference type="EMBL" id="KAG6015478.1"/>
    </source>
</evidence>
<keyword evidence="1" id="KW-1133">Transmembrane helix</keyword>
<keyword evidence="1" id="KW-0472">Membrane</keyword>
<dbReference type="Proteomes" id="UP000748025">
    <property type="component" value="Unassembled WGS sequence"/>
</dbReference>
<dbReference type="OrthoDB" id="5421765at2759"/>
<accession>A0A9P7NFH9</accession>
<organism evidence="2 3">
    <name type="scientific">Claviceps pusilla</name>
    <dbReference type="NCBI Taxonomy" id="123648"/>
    <lineage>
        <taxon>Eukaryota</taxon>
        <taxon>Fungi</taxon>
        <taxon>Dikarya</taxon>
        <taxon>Ascomycota</taxon>
        <taxon>Pezizomycotina</taxon>
        <taxon>Sordariomycetes</taxon>
        <taxon>Hypocreomycetidae</taxon>
        <taxon>Hypocreales</taxon>
        <taxon>Clavicipitaceae</taxon>
        <taxon>Claviceps</taxon>
    </lineage>
</organism>
<dbReference type="EMBL" id="SRPW01000342">
    <property type="protein sequence ID" value="KAG6015478.1"/>
    <property type="molecule type" value="Genomic_DNA"/>
</dbReference>
<dbReference type="AlphaFoldDB" id="A0A9P7NFH9"/>
<proteinExistence type="predicted"/>
<protein>
    <submittedName>
        <fullName evidence="2">Uncharacterized protein</fullName>
    </submittedName>
</protein>
<evidence type="ECO:0000256" key="1">
    <source>
        <dbReference type="SAM" id="Phobius"/>
    </source>
</evidence>
<feature type="transmembrane region" description="Helical" evidence="1">
    <location>
        <begin position="44"/>
        <end position="67"/>
    </location>
</feature>
<comment type="caution">
    <text evidence="2">The sequence shown here is derived from an EMBL/GenBank/DDBJ whole genome shotgun (WGS) entry which is preliminary data.</text>
</comment>
<gene>
    <name evidence="2" type="ORF">E4U43_005245</name>
</gene>
<name>A0A9P7NFH9_9HYPO</name>
<evidence type="ECO:0000313" key="3">
    <source>
        <dbReference type="Proteomes" id="UP000748025"/>
    </source>
</evidence>